<name>A0ABM4G750_9AVES</name>
<feature type="region of interest" description="Disordered" evidence="1">
    <location>
        <begin position="156"/>
        <end position="177"/>
    </location>
</feature>
<dbReference type="InterPro" id="IPR050876">
    <property type="entry name" value="IgLON_domain"/>
</dbReference>
<sequence>MAGAGLRRALAALAALLAAPGLLALEYPPTADNYTVCQGDNATLSCAIDAEVTRVAWLNGSHILYAGGDKWSLDPRVRLLAHSAAEFAVAIAGVGPHDEGLYTCSFQTPARPHTAHVFLIVHVPARITNISAPVTVDEGSDVTLLCLAAGRPPPAVTWRQPRVPRPRPPASLTAGSR</sequence>
<evidence type="ECO:0000256" key="1">
    <source>
        <dbReference type="SAM" id="MobiDB-lite"/>
    </source>
</evidence>
<feature type="chain" id="PRO_5045861174" evidence="2">
    <location>
        <begin position="25"/>
        <end position="177"/>
    </location>
</feature>
<dbReference type="GeneID" id="136995928"/>
<dbReference type="SMART" id="SM00409">
    <property type="entry name" value="IG"/>
    <property type="match status" value="1"/>
</dbReference>
<dbReference type="SUPFAM" id="SSF48726">
    <property type="entry name" value="Immunoglobulin"/>
    <property type="match status" value="2"/>
</dbReference>
<feature type="domain" description="Ig-like" evidence="3">
    <location>
        <begin position="20"/>
        <end position="104"/>
    </location>
</feature>
<dbReference type="InterPro" id="IPR003599">
    <property type="entry name" value="Ig_sub"/>
</dbReference>
<keyword evidence="4" id="KW-1185">Reference proteome</keyword>
<protein>
    <submittedName>
        <fullName evidence="5">IgLON family member 5-like</fullName>
    </submittedName>
</protein>
<keyword evidence="2" id="KW-0732">Signal</keyword>
<dbReference type="Gene3D" id="2.60.40.10">
    <property type="entry name" value="Immunoglobulins"/>
    <property type="match status" value="2"/>
</dbReference>
<dbReference type="PANTHER" id="PTHR42757:SF12">
    <property type="entry name" value="IGLON FAMILY MEMBER 5"/>
    <property type="match status" value="1"/>
</dbReference>
<feature type="signal peptide" evidence="2">
    <location>
        <begin position="1"/>
        <end position="24"/>
    </location>
</feature>
<proteinExistence type="predicted"/>
<dbReference type="InterPro" id="IPR013783">
    <property type="entry name" value="Ig-like_fold"/>
</dbReference>
<feature type="domain" description="Ig-like" evidence="3">
    <location>
        <begin position="124"/>
        <end position="158"/>
    </location>
</feature>
<evidence type="ECO:0000313" key="5">
    <source>
        <dbReference type="RefSeq" id="XP_067173025.1"/>
    </source>
</evidence>
<reference evidence="5" key="1">
    <citation type="submission" date="2025-08" db="UniProtKB">
        <authorList>
            <consortium name="RefSeq"/>
        </authorList>
    </citation>
    <scope>IDENTIFICATION</scope>
    <source>
        <tissue evidence="5">Blood</tissue>
    </source>
</reference>
<dbReference type="PROSITE" id="PS50835">
    <property type="entry name" value="IG_LIKE"/>
    <property type="match status" value="2"/>
</dbReference>
<organism evidence="4 5">
    <name type="scientific">Apteryx mantelli</name>
    <name type="common">North Island brown kiwi</name>
    <dbReference type="NCBI Taxonomy" id="2696672"/>
    <lineage>
        <taxon>Eukaryota</taxon>
        <taxon>Metazoa</taxon>
        <taxon>Chordata</taxon>
        <taxon>Craniata</taxon>
        <taxon>Vertebrata</taxon>
        <taxon>Euteleostomi</taxon>
        <taxon>Archelosauria</taxon>
        <taxon>Archosauria</taxon>
        <taxon>Dinosauria</taxon>
        <taxon>Saurischia</taxon>
        <taxon>Theropoda</taxon>
        <taxon>Coelurosauria</taxon>
        <taxon>Aves</taxon>
        <taxon>Palaeognathae</taxon>
        <taxon>Apterygiformes</taxon>
        <taxon>Apterygidae</taxon>
        <taxon>Apteryx</taxon>
    </lineage>
</organism>
<dbReference type="InterPro" id="IPR007110">
    <property type="entry name" value="Ig-like_dom"/>
</dbReference>
<evidence type="ECO:0000259" key="3">
    <source>
        <dbReference type="PROSITE" id="PS50835"/>
    </source>
</evidence>
<accession>A0ABM4G750</accession>
<evidence type="ECO:0000313" key="4">
    <source>
        <dbReference type="Proteomes" id="UP001652627"/>
    </source>
</evidence>
<gene>
    <name evidence="5" type="primary">LOC136995928</name>
</gene>
<dbReference type="RefSeq" id="XP_067173025.1">
    <property type="nucleotide sequence ID" value="XM_067316924.1"/>
</dbReference>
<evidence type="ECO:0000256" key="2">
    <source>
        <dbReference type="SAM" id="SignalP"/>
    </source>
</evidence>
<dbReference type="Proteomes" id="UP001652627">
    <property type="component" value="Unplaced"/>
</dbReference>
<dbReference type="PANTHER" id="PTHR42757">
    <property type="entry name" value="IGLON FAMILY OF IMMUNOGLOBULIN SUPERFAMILY-RELATED"/>
    <property type="match status" value="1"/>
</dbReference>
<dbReference type="InterPro" id="IPR036179">
    <property type="entry name" value="Ig-like_dom_sf"/>
</dbReference>